<gene>
    <name evidence="1" type="primary">RTS1_1</name>
    <name evidence="1" type="ORF">LPJ66_011318</name>
</gene>
<keyword evidence="2" id="KW-1185">Reference proteome</keyword>
<name>A0ACC1I098_9FUNG</name>
<accession>A0ACC1I098</accession>
<comment type="caution">
    <text evidence="1">The sequence shown here is derived from an EMBL/GenBank/DDBJ whole genome shotgun (WGS) entry which is preliminary data.</text>
</comment>
<protein>
    <submittedName>
        <fullName evidence="1">Serine/threonine-protein phosphatase 2A 56 kDa regulatory subunit delta isoform</fullName>
    </submittedName>
</protein>
<feature type="non-terminal residue" evidence="1">
    <location>
        <position position="1"/>
    </location>
</feature>
<evidence type="ECO:0000313" key="2">
    <source>
        <dbReference type="Proteomes" id="UP001150581"/>
    </source>
</evidence>
<proteinExistence type="predicted"/>
<sequence length="494" mass="53986">VNSPKEVMFVNELEGIMDVIEPAQFTSICQPLFQQLVKCIVSPHFQIAERTLGMWRNNYFVNLITDNIHLILPIALSGIYRHSRSHWNRNIHNQVYQILRFFVNVNEDLFEQCLSDFRHQRDQERKRAIKNVNWWTAVEKIAMEKKAASNPTSPTNAFALNADTSLKQPLTTPATPANPTTNPTASPTIPVAATTDSMDSGAVSPAGDSSKDVTPAGSVPPATSESENRAAAEMPDRWGLLPSEMPMSKLDDPETMNIEMEEDEFIRELDKFVDIIKAEDPDSSMTNGMMMLDESDGSGIVDEVLGAAGQNAYSYSQQMQIQQQHYEQQHQHAAMLQNMANGSDQMNGHIIMDPTSMHVDYASSIMASTEAANPIAPTPLQSNAFPSEAYLQQQHQQHYVGHDGSIHGGIDVSPNNIQITSSIALHQGISNVSMSDDSSSASSLSPVAIVSPIPGGGSSGSPVQEPTDETRHDAPPVSTGAMDLSLTPPPQHFV</sequence>
<reference evidence="1" key="1">
    <citation type="submission" date="2022-07" db="EMBL/GenBank/DDBJ databases">
        <title>Phylogenomic reconstructions and comparative analyses of Kickxellomycotina fungi.</title>
        <authorList>
            <person name="Reynolds N.K."/>
            <person name="Stajich J.E."/>
            <person name="Barry K."/>
            <person name="Grigoriev I.V."/>
            <person name="Crous P."/>
            <person name="Smith M.E."/>
        </authorList>
    </citation>
    <scope>NUCLEOTIDE SEQUENCE</scope>
    <source>
        <strain evidence="1">Benny 63K</strain>
    </source>
</reference>
<dbReference type="Proteomes" id="UP001150581">
    <property type="component" value="Unassembled WGS sequence"/>
</dbReference>
<organism evidence="1 2">
    <name type="scientific">Kickxella alabastrina</name>
    <dbReference type="NCBI Taxonomy" id="61397"/>
    <lineage>
        <taxon>Eukaryota</taxon>
        <taxon>Fungi</taxon>
        <taxon>Fungi incertae sedis</taxon>
        <taxon>Zoopagomycota</taxon>
        <taxon>Kickxellomycotina</taxon>
        <taxon>Kickxellomycetes</taxon>
        <taxon>Kickxellales</taxon>
        <taxon>Kickxellaceae</taxon>
        <taxon>Kickxella</taxon>
    </lineage>
</organism>
<dbReference type="EMBL" id="JANBPG010003384">
    <property type="protein sequence ID" value="KAJ1881442.1"/>
    <property type="molecule type" value="Genomic_DNA"/>
</dbReference>
<evidence type="ECO:0000313" key="1">
    <source>
        <dbReference type="EMBL" id="KAJ1881442.1"/>
    </source>
</evidence>